<comment type="caution">
    <text evidence="2">The sequence shown here is derived from an EMBL/GenBank/DDBJ whole genome shotgun (WGS) entry which is preliminary data.</text>
</comment>
<keyword evidence="3" id="KW-1185">Reference proteome</keyword>
<gene>
    <name evidence="2" type="ORF">SCOCK_90148</name>
</gene>
<organism evidence="2 3">
    <name type="scientific">Actinacidiphila cocklensis</name>
    <dbReference type="NCBI Taxonomy" id="887465"/>
    <lineage>
        <taxon>Bacteria</taxon>
        <taxon>Bacillati</taxon>
        <taxon>Actinomycetota</taxon>
        <taxon>Actinomycetes</taxon>
        <taxon>Kitasatosporales</taxon>
        <taxon>Streptomycetaceae</taxon>
        <taxon>Actinacidiphila</taxon>
    </lineage>
</organism>
<accession>A0A9W4EBV4</accession>
<evidence type="ECO:0000313" key="3">
    <source>
        <dbReference type="Proteomes" id="UP001152519"/>
    </source>
</evidence>
<evidence type="ECO:0000256" key="1">
    <source>
        <dbReference type="SAM" id="MobiDB-lite"/>
    </source>
</evidence>
<evidence type="ECO:0000313" key="2">
    <source>
        <dbReference type="EMBL" id="CAG6399391.1"/>
    </source>
</evidence>
<sequence length="84" mass="9323">MPARARGCRAFRGRPAAPGGRRTGSEPRPEAVRWSDPRPVTRVGRFALPVEAGRGGAPLTHPPGRNLYESQRSGRRRRRRQRAG</sequence>
<dbReference type="Proteomes" id="UP001152519">
    <property type="component" value="Unassembled WGS sequence"/>
</dbReference>
<protein>
    <submittedName>
        <fullName evidence="2">Uncharacterized protein</fullName>
    </submittedName>
</protein>
<dbReference type="AlphaFoldDB" id="A0A9W4EBV4"/>
<feature type="compositionally biased region" description="Basic residues" evidence="1">
    <location>
        <begin position="1"/>
        <end position="12"/>
    </location>
</feature>
<feature type="region of interest" description="Disordered" evidence="1">
    <location>
        <begin position="1"/>
        <end position="35"/>
    </location>
</feature>
<feature type="compositionally biased region" description="Basic and acidic residues" evidence="1">
    <location>
        <begin position="23"/>
        <end position="35"/>
    </location>
</feature>
<proteinExistence type="predicted"/>
<dbReference type="EMBL" id="CAJSLV010000125">
    <property type="protein sequence ID" value="CAG6399391.1"/>
    <property type="molecule type" value="Genomic_DNA"/>
</dbReference>
<name>A0A9W4EBV4_9ACTN</name>
<feature type="compositionally biased region" description="Basic residues" evidence="1">
    <location>
        <begin position="73"/>
        <end position="84"/>
    </location>
</feature>
<feature type="region of interest" description="Disordered" evidence="1">
    <location>
        <begin position="51"/>
        <end position="84"/>
    </location>
</feature>
<reference evidence="2" key="1">
    <citation type="submission" date="2021-05" db="EMBL/GenBank/DDBJ databases">
        <authorList>
            <person name="Arsene-Ploetze F."/>
        </authorList>
    </citation>
    <scope>NUCLEOTIDE SEQUENCE</scope>
    <source>
        <strain evidence="2">DSM 42138</strain>
    </source>
</reference>